<proteinExistence type="predicted"/>
<protein>
    <submittedName>
        <fullName evidence="2">CcmD family protein</fullName>
    </submittedName>
</protein>
<name>A0A1H0AC98_9BACT</name>
<reference evidence="2 3" key="1">
    <citation type="submission" date="2016-10" db="EMBL/GenBank/DDBJ databases">
        <authorList>
            <person name="de Groot N.N."/>
        </authorList>
    </citation>
    <scope>NUCLEOTIDE SEQUENCE [LARGE SCALE GENOMIC DNA]</scope>
    <source>
        <strain evidence="2 3">DSM 15269</strain>
    </source>
</reference>
<organism evidence="2 3">
    <name type="scientific">Desulfonauticus submarinus</name>
    <dbReference type="NCBI Taxonomy" id="206665"/>
    <lineage>
        <taxon>Bacteria</taxon>
        <taxon>Pseudomonadati</taxon>
        <taxon>Thermodesulfobacteriota</taxon>
        <taxon>Desulfovibrionia</taxon>
        <taxon>Desulfovibrionales</taxon>
        <taxon>Desulfonauticaceae</taxon>
        <taxon>Desulfonauticus</taxon>
    </lineage>
</organism>
<gene>
    <name evidence="2" type="ORF">SAMN04488516_101335</name>
</gene>
<evidence type="ECO:0000256" key="1">
    <source>
        <dbReference type="SAM" id="Phobius"/>
    </source>
</evidence>
<feature type="transmembrane region" description="Helical" evidence="1">
    <location>
        <begin position="6"/>
        <end position="22"/>
    </location>
</feature>
<dbReference type="RefSeq" id="WP_289626249.1">
    <property type="nucleotide sequence ID" value="NZ_FNIN01000001.1"/>
</dbReference>
<dbReference type="AlphaFoldDB" id="A0A1H0AC98"/>
<dbReference type="Proteomes" id="UP000199602">
    <property type="component" value="Unassembled WGS sequence"/>
</dbReference>
<keyword evidence="3" id="KW-1185">Reference proteome</keyword>
<evidence type="ECO:0000313" key="2">
    <source>
        <dbReference type="EMBL" id="SDN30346.1"/>
    </source>
</evidence>
<accession>A0A1H0AC98</accession>
<evidence type="ECO:0000313" key="3">
    <source>
        <dbReference type="Proteomes" id="UP000199602"/>
    </source>
</evidence>
<keyword evidence="1" id="KW-1133">Transmembrane helix</keyword>
<keyword evidence="1" id="KW-0812">Transmembrane</keyword>
<dbReference type="EMBL" id="FNIN01000001">
    <property type="protein sequence ID" value="SDN30346.1"/>
    <property type="molecule type" value="Genomic_DNA"/>
</dbReference>
<keyword evidence="1" id="KW-0472">Membrane</keyword>
<sequence length="43" mass="5167">MKYIIGANIFIWSFICLYLIFLNKKNNEIGVKVKELYNLKKDK</sequence>